<sequence>MQQQPMQQHSYSTQHIPYAQPQSARTADSFDVNQLTGQAARLSLGSPSAEPAALPQMQQYPPQQQHHEYSLGSPQAPAYQPSAPPAHAAHASHQHHYAPPHMQQHPSVQAQYQPPPVQQQQQQQAHAHGSAGLGYYQPPHSVDPGYPLANAATQHGSGPAGPAAVPIDPYVAASVRRTAALEPSSIAHLAVPSHQQAYASYAPVAAPAQVVSGPASGYGISGMAAAASPTHAGGAHGLGQRPPYSGLSEPAASAAAATTGYAATTQPLAGGYSPAAYAPPSQGQAVSYTNAMLGTMQSQHQPDLQAQISGPHKAQQYMAPPPHTSPYQRPSAIDGYQAPLQGAYTGSIP</sequence>
<feature type="compositionally biased region" description="Low complexity" evidence="1">
    <location>
        <begin position="99"/>
        <end position="130"/>
    </location>
</feature>
<feature type="region of interest" description="Disordered" evidence="1">
    <location>
        <begin position="1"/>
        <end position="161"/>
    </location>
</feature>
<evidence type="ECO:0000256" key="1">
    <source>
        <dbReference type="SAM" id="MobiDB-lite"/>
    </source>
</evidence>
<feature type="compositionally biased region" description="Polar residues" evidence="1">
    <location>
        <begin position="1"/>
        <end position="37"/>
    </location>
</feature>
<feature type="non-terminal residue" evidence="2">
    <location>
        <position position="349"/>
    </location>
</feature>
<dbReference type="Proteomes" id="UP001143981">
    <property type="component" value="Unassembled WGS sequence"/>
</dbReference>
<organism evidence="2 3">
    <name type="scientific">Coemansia biformis</name>
    <dbReference type="NCBI Taxonomy" id="1286918"/>
    <lineage>
        <taxon>Eukaryota</taxon>
        <taxon>Fungi</taxon>
        <taxon>Fungi incertae sedis</taxon>
        <taxon>Zoopagomycota</taxon>
        <taxon>Kickxellomycotina</taxon>
        <taxon>Kickxellomycetes</taxon>
        <taxon>Kickxellales</taxon>
        <taxon>Kickxellaceae</taxon>
        <taxon>Coemansia</taxon>
    </lineage>
</organism>
<gene>
    <name evidence="2" type="ORF">LPJ61_006768</name>
</gene>
<protein>
    <submittedName>
        <fullName evidence="2">Uncharacterized protein</fullName>
    </submittedName>
</protein>
<feature type="compositionally biased region" description="Low complexity" evidence="1">
    <location>
        <begin position="73"/>
        <end position="89"/>
    </location>
</feature>
<reference evidence="2" key="1">
    <citation type="submission" date="2022-07" db="EMBL/GenBank/DDBJ databases">
        <title>Phylogenomic reconstructions and comparative analyses of Kickxellomycotina fungi.</title>
        <authorList>
            <person name="Reynolds N.K."/>
            <person name="Stajich J.E."/>
            <person name="Barry K."/>
            <person name="Grigoriev I.V."/>
            <person name="Crous P."/>
            <person name="Smith M.E."/>
        </authorList>
    </citation>
    <scope>NUCLEOTIDE SEQUENCE</scope>
    <source>
        <strain evidence="2">BCRC 34381</strain>
    </source>
</reference>
<evidence type="ECO:0000313" key="2">
    <source>
        <dbReference type="EMBL" id="KAJ1718191.1"/>
    </source>
</evidence>
<feature type="compositionally biased region" description="Low complexity" evidence="1">
    <location>
        <begin position="55"/>
        <end position="64"/>
    </location>
</feature>
<keyword evidence="3" id="KW-1185">Reference proteome</keyword>
<proteinExistence type="predicted"/>
<feature type="region of interest" description="Disordered" evidence="1">
    <location>
        <begin position="309"/>
        <end position="330"/>
    </location>
</feature>
<dbReference type="AlphaFoldDB" id="A0A9W7XRU9"/>
<comment type="caution">
    <text evidence="2">The sequence shown here is derived from an EMBL/GenBank/DDBJ whole genome shotgun (WGS) entry which is preliminary data.</text>
</comment>
<accession>A0A9W7XRU9</accession>
<evidence type="ECO:0000313" key="3">
    <source>
        <dbReference type="Proteomes" id="UP001143981"/>
    </source>
</evidence>
<name>A0A9W7XRU9_9FUNG</name>
<dbReference type="EMBL" id="JANBOI010003685">
    <property type="protein sequence ID" value="KAJ1718191.1"/>
    <property type="molecule type" value="Genomic_DNA"/>
</dbReference>